<dbReference type="SUPFAM" id="SSF49417">
    <property type="entry name" value="p53-like transcription factors"/>
    <property type="match status" value="1"/>
</dbReference>
<name>A0A9P1IMT4_9PELO</name>
<protein>
    <submittedName>
        <fullName evidence="3">Uncharacterized protein</fullName>
    </submittedName>
</protein>
<gene>
    <name evidence="3" type="ORF">CAMP_LOCUS10569</name>
</gene>
<dbReference type="InterPro" id="IPR001217">
    <property type="entry name" value="STAT"/>
</dbReference>
<evidence type="ECO:0000313" key="4">
    <source>
        <dbReference type="Proteomes" id="UP001152747"/>
    </source>
</evidence>
<feature type="region of interest" description="Disordered" evidence="2">
    <location>
        <begin position="352"/>
        <end position="371"/>
    </location>
</feature>
<sequence length="821" mass="93558">MTTTSSNSSIDLLQKTVYDLLSNLTSEPSCSTQNNEVLLDNNAQILLKQLTQIVEKRVDSLTNDNDPDQFEEEWVVLCWSILNILSRVPFDTEADSVQLLNNSLVELVNRGRPIRDPSLHPEAAKWWAPFQRSYNETLQVMHGLYSLLDISQMNYEAKLQSFCDHQLQPCLNNFRQMCLHHAAAMHTQLRMVQVDRMNDSEKMKDDDYHSVTKHYTSALFILGALAARLQGFRYECMNASGYFHIYSETLKRMMNQILVSYEQLMNDAMLTMDPSTSSILVTNNLFSFSCQTLSRTLFFKQFDVQIVGDDVAIQIQDEIKRVRAGTKSPNQPGVFLSAALLAMKPTSGVKRNNATANATGGGNTAHKKSDVNSKESVCLTPSYSEKTHAYQAQYPHLLCTTRQRDTVNDTRAGQIGKRPLFYFYTRAKTFSPNGGYFYVRTLSLPFTIATRRNQDCQVQRMMSSYTATCFWLYGTGTVDGLVLHWNDAPLPWSEFKKLCSQYFTTNAEVKRSLQITDFDLLENKMTCEECEEYTSNNEEKMITFKNTLCPHLNCGTENAEQPNRFSMWRGILEMLQIFQDQKSNTKTIWDDFLMHGFLDTSQVVNMLLPHTCCMVVRLTLIFSGSICISYQTMANEIVHLEPIELKKLQTKSILEYMADIAESAKIDYVLTADFNLIAISTIIAKYKIGEDVKRVHAVTTNVSHFGDVRQTSKIKFTPLRVAVVACREQCAPPPTTPTTANVVDVFNNGRRANAMPQQPSFEIQLESLMKMYGKSPGEVCDMITYQQQQVFHPFMDNPPQNNDWSEHKTNHIYGNNGTHTF</sequence>
<comment type="caution">
    <text evidence="3">The sequence shown here is derived from an EMBL/GenBank/DDBJ whole genome shotgun (WGS) entry which is preliminary data.</text>
</comment>
<dbReference type="OrthoDB" id="5827301at2759"/>
<reference evidence="3" key="1">
    <citation type="submission" date="2022-11" db="EMBL/GenBank/DDBJ databases">
        <authorList>
            <person name="Kikuchi T."/>
        </authorList>
    </citation>
    <scope>NUCLEOTIDE SEQUENCE</scope>
    <source>
        <strain evidence="3">PS1010</strain>
    </source>
</reference>
<organism evidence="3 4">
    <name type="scientific">Caenorhabditis angaria</name>
    <dbReference type="NCBI Taxonomy" id="860376"/>
    <lineage>
        <taxon>Eukaryota</taxon>
        <taxon>Metazoa</taxon>
        <taxon>Ecdysozoa</taxon>
        <taxon>Nematoda</taxon>
        <taxon>Chromadorea</taxon>
        <taxon>Rhabditida</taxon>
        <taxon>Rhabditina</taxon>
        <taxon>Rhabditomorpha</taxon>
        <taxon>Rhabditoidea</taxon>
        <taxon>Rhabditidae</taxon>
        <taxon>Peloderinae</taxon>
        <taxon>Caenorhabditis</taxon>
    </lineage>
</organism>
<keyword evidence="4" id="KW-1185">Reference proteome</keyword>
<accession>A0A9P1IMT4</accession>
<dbReference type="EMBL" id="CANHGI010000004">
    <property type="protein sequence ID" value="CAI5447932.1"/>
    <property type="molecule type" value="Genomic_DNA"/>
</dbReference>
<dbReference type="GO" id="GO:0007165">
    <property type="term" value="P:signal transduction"/>
    <property type="evidence" value="ECO:0007669"/>
    <property type="project" value="InterPro"/>
</dbReference>
<dbReference type="PANTHER" id="PTHR11801">
    <property type="entry name" value="SIGNAL TRANSDUCER AND ACTIVATOR OF TRANSCRIPTION"/>
    <property type="match status" value="1"/>
</dbReference>
<proteinExistence type="predicted"/>
<evidence type="ECO:0000313" key="3">
    <source>
        <dbReference type="EMBL" id="CAI5447932.1"/>
    </source>
</evidence>
<keyword evidence="1" id="KW-0727">SH2 domain</keyword>
<evidence type="ECO:0000256" key="2">
    <source>
        <dbReference type="SAM" id="MobiDB-lite"/>
    </source>
</evidence>
<dbReference type="GO" id="GO:0003700">
    <property type="term" value="F:DNA-binding transcription factor activity"/>
    <property type="evidence" value="ECO:0007669"/>
    <property type="project" value="InterPro"/>
</dbReference>
<evidence type="ECO:0000256" key="1">
    <source>
        <dbReference type="ARBA" id="ARBA00022999"/>
    </source>
</evidence>
<dbReference type="AlphaFoldDB" id="A0A9P1IMT4"/>
<dbReference type="InterPro" id="IPR008967">
    <property type="entry name" value="p53-like_TF_DNA-bd_sf"/>
</dbReference>
<dbReference type="Proteomes" id="UP001152747">
    <property type="component" value="Unassembled WGS sequence"/>
</dbReference>